<dbReference type="GO" id="GO:0003700">
    <property type="term" value="F:DNA-binding transcription factor activity"/>
    <property type="evidence" value="ECO:0007669"/>
    <property type="project" value="InterPro"/>
</dbReference>
<feature type="domain" description="HTH arsR-type" evidence="4">
    <location>
        <begin position="1"/>
        <end position="93"/>
    </location>
</feature>
<proteinExistence type="predicted"/>
<organism evidence="5 6">
    <name type="scientific">Lucifera butyrica</name>
    <dbReference type="NCBI Taxonomy" id="1351585"/>
    <lineage>
        <taxon>Bacteria</taxon>
        <taxon>Bacillati</taxon>
        <taxon>Bacillota</taxon>
        <taxon>Negativicutes</taxon>
        <taxon>Veillonellales</taxon>
        <taxon>Veillonellaceae</taxon>
        <taxon>Lucifera</taxon>
    </lineage>
</organism>
<gene>
    <name evidence="5" type="ORF">LUCI_1686</name>
</gene>
<evidence type="ECO:0000259" key="4">
    <source>
        <dbReference type="PROSITE" id="PS50987"/>
    </source>
</evidence>
<dbReference type="PANTHER" id="PTHR33154:SF18">
    <property type="entry name" value="ARSENICAL RESISTANCE OPERON REPRESSOR"/>
    <property type="match status" value="1"/>
</dbReference>
<sequence>MTGLAAIFKALGDDTRLEIIKMLIGREMCVCDILAGSNKSQPAVSHHLKILKQAGIVSDTREGKWIYYSINPTAFNTVEEYLKSMQTGLMRKERYRDC</sequence>
<evidence type="ECO:0000256" key="3">
    <source>
        <dbReference type="ARBA" id="ARBA00023163"/>
    </source>
</evidence>
<dbReference type="OrthoDB" id="9794330at2"/>
<dbReference type="CDD" id="cd00090">
    <property type="entry name" value="HTH_ARSR"/>
    <property type="match status" value="1"/>
</dbReference>
<dbReference type="InterPro" id="IPR036390">
    <property type="entry name" value="WH_DNA-bd_sf"/>
</dbReference>
<protein>
    <submittedName>
        <fullName evidence="5">Arsr-type transcription regulator hth motif</fullName>
    </submittedName>
</protein>
<reference evidence="5 6" key="1">
    <citation type="submission" date="2018-06" db="EMBL/GenBank/DDBJ databases">
        <authorList>
            <person name="Strepis N."/>
        </authorList>
    </citation>
    <scope>NUCLEOTIDE SEQUENCE [LARGE SCALE GENOMIC DNA]</scope>
    <source>
        <strain evidence="5">LUCI</strain>
    </source>
</reference>
<evidence type="ECO:0000313" key="6">
    <source>
        <dbReference type="Proteomes" id="UP000277811"/>
    </source>
</evidence>
<dbReference type="NCBIfam" id="NF033788">
    <property type="entry name" value="HTH_metalloreg"/>
    <property type="match status" value="1"/>
</dbReference>
<dbReference type="Gene3D" id="1.10.10.10">
    <property type="entry name" value="Winged helix-like DNA-binding domain superfamily/Winged helix DNA-binding domain"/>
    <property type="match status" value="1"/>
</dbReference>
<accession>A0A498R4T1</accession>
<dbReference type="InterPro" id="IPR011991">
    <property type="entry name" value="ArsR-like_HTH"/>
</dbReference>
<dbReference type="Pfam" id="PF01022">
    <property type="entry name" value="HTH_5"/>
    <property type="match status" value="1"/>
</dbReference>
<name>A0A498R4T1_9FIRM</name>
<dbReference type="InterPro" id="IPR051081">
    <property type="entry name" value="HTH_MetalResp_TranReg"/>
</dbReference>
<dbReference type="RefSeq" id="WP_122627409.1">
    <property type="nucleotide sequence ID" value="NZ_UPPP01000064.1"/>
</dbReference>
<dbReference type="PRINTS" id="PR00778">
    <property type="entry name" value="HTHARSR"/>
</dbReference>
<dbReference type="PANTHER" id="PTHR33154">
    <property type="entry name" value="TRANSCRIPTIONAL REGULATOR, ARSR FAMILY"/>
    <property type="match status" value="1"/>
</dbReference>
<keyword evidence="6" id="KW-1185">Reference proteome</keyword>
<dbReference type="InterPro" id="IPR036388">
    <property type="entry name" value="WH-like_DNA-bd_sf"/>
</dbReference>
<evidence type="ECO:0000256" key="1">
    <source>
        <dbReference type="ARBA" id="ARBA00023015"/>
    </source>
</evidence>
<keyword evidence="2" id="KW-0238">DNA-binding</keyword>
<dbReference type="SMART" id="SM00418">
    <property type="entry name" value="HTH_ARSR"/>
    <property type="match status" value="1"/>
</dbReference>
<evidence type="ECO:0000256" key="2">
    <source>
        <dbReference type="ARBA" id="ARBA00023125"/>
    </source>
</evidence>
<dbReference type="EMBL" id="UPPP01000064">
    <property type="protein sequence ID" value="VBB06454.1"/>
    <property type="molecule type" value="Genomic_DNA"/>
</dbReference>
<keyword evidence="1" id="KW-0805">Transcription regulation</keyword>
<dbReference type="InterPro" id="IPR001845">
    <property type="entry name" value="HTH_ArsR_DNA-bd_dom"/>
</dbReference>
<dbReference type="PROSITE" id="PS50987">
    <property type="entry name" value="HTH_ARSR_2"/>
    <property type="match status" value="1"/>
</dbReference>
<dbReference type="Proteomes" id="UP000277811">
    <property type="component" value="Unassembled WGS sequence"/>
</dbReference>
<evidence type="ECO:0000313" key="5">
    <source>
        <dbReference type="EMBL" id="VBB06454.1"/>
    </source>
</evidence>
<dbReference type="SUPFAM" id="SSF46785">
    <property type="entry name" value="Winged helix' DNA-binding domain"/>
    <property type="match status" value="1"/>
</dbReference>
<keyword evidence="3" id="KW-0804">Transcription</keyword>
<dbReference type="GO" id="GO:0003677">
    <property type="term" value="F:DNA binding"/>
    <property type="evidence" value="ECO:0007669"/>
    <property type="project" value="UniProtKB-KW"/>
</dbReference>
<dbReference type="PROSITE" id="PS00846">
    <property type="entry name" value="HTH_ARSR_1"/>
    <property type="match status" value="1"/>
</dbReference>
<dbReference type="InterPro" id="IPR018334">
    <property type="entry name" value="ArsR_HTH"/>
</dbReference>
<dbReference type="AlphaFoldDB" id="A0A498R4T1"/>